<organism evidence="2">
    <name type="scientific">Lepeophtheirus salmonis</name>
    <name type="common">Salmon louse</name>
    <name type="synonym">Caligus salmonis</name>
    <dbReference type="NCBI Taxonomy" id="72036"/>
    <lineage>
        <taxon>Eukaryota</taxon>
        <taxon>Metazoa</taxon>
        <taxon>Ecdysozoa</taxon>
        <taxon>Arthropoda</taxon>
        <taxon>Crustacea</taxon>
        <taxon>Multicrustacea</taxon>
        <taxon>Hexanauplia</taxon>
        <taxon>Copepoda</taxon>
        <taxon>Siphonostomatoida</taxon>
        <taxon>Caligidae</taxon>
        <taxon>Lepeophtheirus</taxon>
    </lineage>
</organism>
<feature type="domain" description="Reverse transcriptase/retrotransposon-derived protein RNase H-like" evidence="1">
    <location>
        <begin position="7"/>
        <end position="90"/>
    </location>
</feature>
<evidence type="ECO:0000313" key="2">
    <source>
        <dbReference type="EMBL" id="CDW45488.1"/>
    </source>
</evidence>
<evidence type="ECO:0000259" key="1">
    <source>
        <dbReference type="Pfam" id="PF17919"/>
    </source>
</evidence>
<feature type="non-terminal residue" evidence="2">
    <location>
        <position position="1"/>
    </location>
</feature>
<protein>
    <submittedName>
        <fullName evidence="2">Putative LOC101732820 [Xenopus (Silurana) tropicalis]</fullName>
    </submittedName>
</protein>
<dbReference type="EMBL" id="HACA01028127">
    <property type="protein sequence ID" value="CDW45488.1"/>
    <property type="molecule type" value="Transcribed_RNA"/>
</dbReference>
<accession>A0A0K2V4M2</accession>
<reference evidence="2" key="1">
    <citation type="submission" date="2014-05" db="EMBL/GenBank/DDBJ databases">
        <authorList>
            <person name="Chronopoulou M."/>
        </authorList>
    </citation>
    <scope>NUCLEOTIDE SEQUENCE</scope>
    <source>
        <tissue evidence="2">Whole organism</tissue>
    </source>
</reference>
<dbReference type="GO" id="GO:0071897">
    <property type="term" value="P:DNA biosynthetic process"/>
    <property type="evidence" value="ECO:0007669"/>
    <property type="project" value="UniProtKB-ARBA"/>
</dbReference>
<dbReference type="AlphaFoldDB" id="A0A0K2V4M2"/>
<proteinExistence type="predicted"/>
<dbReference type="InterPro" id="IPR041577">
    <property type="entry name" value="RT_RNaseH_2"/>
</dbReference>
<dbReference type="InterPro" id="IPR043502">
    <property type="entry name" value="DNA/RNA_pol_sf"/>
</dbReference>
<name>A0A0K2V4M2_LEPSM</name>
<dbReference type="SUPFAM" id="SSF56672">
    <property type="entry name" value="DNA/RNA polymerases"/>
    <property type="match status" value="1"/>
</dbReference>
<sequence length="90" mass="10150">KNCKFLWLEDHTEPFEQVKKTLLSSRLIALYFNPELSTLLLTDASRFNGIGFALVQGDNDNCLKLIQCGSRSSASTEFRYSTVELECLAV</sequence>
<dbReference type="Pfam" id="PF17919">
    <property type="entry name" value="RT_RNaseH_2"/>
    <property type="match status" value="1"/>
</dbReference>